<comment type="caution">
    <text evidence="2">The sequence shown here is derived from an EMBL/GenBank/DDBJ whole genome shotgun (WGS) entry which is preliminary data.</text>
</comment>
<evidence type="ECO:0000256" key="1">
    <source>
        <dbReference type="SAM" id="Phobius"/>
    </source>
</evidence>
<keyword evidence="3" id="KW-1185">Reference proteome</keyword>
<evidence type="ECO:0000313" key="3">
    <source>
        <dbReference type="Proteomes" id="UP000265618"/>
    </source>
</evidence>
<keyword evidence="1" id="KW-1133">Transmembrane helix</keyword>
<dbReference type="Proteomes" id="UP000265618">
    <property type="component" value="Unassembled WGS sequence"/>
</dbReference>
<name>A0A9K3CRA3_9EUKA</name>
<feature type="transmembrane region" description="Helical" evidence="1">
    <location>
        <begin position="111"/>
        <end position="133"/>
    </location>
</feature>
<keyword evidence="1" id="KW-0472">Membrane</keyword>
<accession>A0A9K3CRA3</accession>
<feature type="transmembrane region" description="Helical" evidence="1">
    <location>
        <begin position="27"/>
        <end position="48"/>
    </location>
</feature>
<protein>
    <recommendedName>
        <fullName evidence="4">THH1/TOM1/TOM3 domain-containing protein</fullName>
    </recommendedName>
</protein>
<dbReference type="AlphaFoldDB" id="A0A9K3CRA3"/>
<feature type="transmembrane region" description="Helical" evidence="1">
    <location>
        <begin position="153"/>
        <end position="176"/>
    </location>
</feature>
<sequence>MLLLAMAGHVVRIVWTLLMPSSLDVPFLPLLSLNRLATLLLFVSFSLYSSRLLNVSSRRVSRKSPVSVVIQGLTLLVSAVSVIIISYYIGYWLSGFTSDDFEMLPLYKYDLYFITGAWLLIAALFLVSGLSLIRMLKRSMLSKSTSGMLKSNVGSLSPLIVQIYVSSVMGCLFTVLRGSAFLFYPHWGTIPYLEPIAYLILFYLPDVGPSVTISVLLLKKKQKRPKRSRATQLASRPVQCAV</sequence>
<keyword evidence="1" id="KW-0812">Transmembrane</keyword>
<reference evidence="2 3" key="1">
    <citation type="journal article" date="2018" name="PLoS ONE">
        <title>The draft genome of Kipferlia bialata reveals reductive genome evolution in fornicate parasites.</title>
        <authorList>
            <person name="Tanifuji G."/>
            <person name="Takabayashi S."/>
            <person name="Kume K."/>
            <person name="Takagi M."/>
            <person name="Nakayama T."/>
            <person name="Kamikawa R."/>
            <person name="Inagaki Y."/>
            <person name="Hashimoto T."/>
        </authorList>
    </citation>
    <scope>NUCLEOTIDE SEQUENCE [LARGE SCALE GENOMIC DNA]</scope>
    <source>
        <strain evidence="2">NY0173</strain>
    </source>
</reference>
<gene>
    <name evidence="2" type="ORF">KIPB_002818</name>
</gene>
<feature type="transmembrane region" description="Helical" evidence="1">
    <location>
        <begin position="196"/>
        <end position="218"/>
    </location>
</feature>
<feature type="transmembrane region" description="Helical" evidence="1">
    <location>
        <begin position="68"/>
        <end position="91"/>
    </location>
</feature>
<dbReference type="EMBL" id="BDIP01000497">
    <property type="protein sequence ID" value="GIQ81798.1"/>
    <property type="molecule type" value="Genomic_DNA"/>
</dbReference>
<proteinExistence type="predicted"/>
<evidence type="ECO:0000313" key="2">
    <source>
        <dbReference type="EMBL" id="GIQ81798.1"/>
    </source>
</evidence>
<organism evidence="2 3">
    <name type="scientific">Kipferlia bialata</name>
    <dbReference type="NCBI Taxonomy" id="797122"/>
    <lineage>
        <taxon>Eukaryota</taxon>
        <taxon>Metamonada</taxon>
        <taxon>Carpediemonas-like organisms</taxon>
        <taxon>Kipferlia</taxon>
    </lineage>
</organism>
<evidence type="ECO:0008006" key="4">
    <source>
        <dbReference type="Google" id="ProtNLM"/>
    </source>
</evidence>